<protein>
    <submittedName>
        <fullName evidence="6">Lipoprotein</fullName>
    </submittedName>
</protein>
<dbReference type="InterPro" id="IPR011239">
    <property type="entry name" value="Pesterase_cyn"/>
</dbReference>
<reference evidence="7" key="1">
    <citation type="journal article" date="2015" name="Genome">
        <title>Whole Genome Sequence of the Non-Microcystin-Producing Microcystis aeruginosa Strain NIES-44.</title>
        <authorList>
            <person name="Okano K."/>
            <person name="Miyata N."/>
            <person name="Ozaki Y."/>
        </authorList>
    </citation>
    <scope>NUCLEOTIDE SEQUENCE [LARGE SCALE GENOMIC DNA]</scope>
    <source>
        <strain evidence="7">NIES-44</strain>
    </source>
</reference>
<dbReference type="Proteomes" id="UP000030321">
    <property type="component" value="Unassembled WGS sequence"/>
</dbReference>
<comment type="similarity">
    <text evidence="4">Belongs to the cyclic nucleotide phosphodiesterase class-III family.</text>
</comment>
<keyword evidence="1" id="KW-0479">Metal-binding</keyword>
<organism evidence="6 7">
    <name type="scientific">Microcystis aeruginosa NIES-44</name>
    <dbReference type="NCBI Taxonomy" id="449439"/>
    <lineage>
        <taxon>Bacteria</taxon>
        <taxon>Bacillati</taxon>
        <taxon>Cyanobacteriota</taxon>
        <taxon>Cyanophyceae</taxon>
        <taxon>Oscillatoriophycideae</taxon>
        <taxon>Chroococcales</taxon>
        <taxon>Microcystaceae</taxon>
        <taxon>Microcystis</taxon>
    </lineage>
</organism>
<dbReference type="PANTHER" id="PTHR42988:SF2">
    <property type="entry name" value="CYCLIC NUCLEOTIDE PHOSPHODIESTERASE CBUA0032-RELATED"/>
    <property type="match status" value="1"/>
</dbReference>
<evidence type="ECO:0000256" key="2">
    <source>
        <dbReference type="ARBA" id="ARBA00022801"/>
    </source>
</evidence>
<name>A0A0A1VVV2_MICAE</name>
<evidence type="ECO:0000313" key="7">
    <source>
        <dbReference type="Proteomes" id="UP000030321"/>
    </source>
</evidence>
<keyword evidence="6" id="KW-0449">Lipoprotein</keyword>
<dbReference type="RefSeq" id="WP_045359849.1">
    <property type="nucleotide sequence ID" value="NZ_BBPA01000051.1"/>
</dbReference>
<sequence length="378" mass="43220">MNFRFAILSDPHIALPTTILNHSNRFHLVEVSIPALKIVLDHLITLNLDFLLIAGDLTQDGEPENHRWLADCLATLPFPVYVVPGNHDVLSLTATENQIGLADFPFYYQQFGYSDPEQIYYQKEILPGVQLIGLNSNQFDDQGKQIGSLDAEQLHWLKQILPALKNDLVMVMIHHNVIEHLPGQSNHELGKRYMLANAVELLDILQENGVKLLITGHLHVQDLAFARGIYEITTGSLVSYPHPYRVLEYCENTVELAIESFHLQNIPGWENLPAISRQWLGDRSYPFMMRLLTCHPLNLPVSLAEELAPKLRNFWADVAQGDTIFDFSDFPPLVRRYFYAFSAIDPLGNPHFIDNQAVISFKHQFSYQRSNLLVEMRE</sequence>
<gene>
    <name evidence="6" type="ORF">N44_02497</name>
</gene>
<keyword evidence="3" id="KW-0408">Iron</keyword>
<dbReference type="Pfam" id="PF00149">
    <property type="entry name" value="Metallophos"/>
    <property type="match status" value="1"/>
</dbReference>
<keyword evidence="2" id="KW-0378">Hydrolase</keyword>
<dbReference type="SUPFAM" id="SSF56300">
    <property type="entry name" value="Metallo-dependent phosphatases"/>
    <property type="match status" value="1"/>
</dbReference>
<dbReference type="PIRSF" id="PIRSF035427">
    <property type="entry name" value="All2852"/>
    <property type="match status" value="1"/>
</dbReference>
<evidence type="ECO:0000313" key="6">
    <source>
        <dbReference type="EMBL" id="GAL93917.1"/>
    </source>
</evidence>
<dbReference type="InterPro" id="IPR029052">
    <property type="entry name" value="Metallo-depent_PP-like"/>
</dbReference>
<dbReference type="InterPro" id="IPR050884">
    <property type="entry name" value="CNP_phosphodiesterase-III"/>
</dbReference>
<evidence type="ECO:0000256" key="1">
    <source>
        <dbReference type="ARBA" id="ARBA00022723"/>
    </source>
</evidence>
<evidence type="ECO:0000259" key="5">
    <source>
        <dbReference type="Pfam" id="PF00149"/>
    </source>
</evidence>
<comment type="caution">
    <text evidence="6">The sequence shown here is derived from an EMBL/GenBank/DDBJ whole genome shotgun (WGS) entry which is preliminary data.</text>
</comment>
<dbReference type="EMBL" id="BBPA01000051">
    <property type="protein sequence ID" value="GAL93917.1"/>
    <property type="molecule type" value="Genomic_DNA"/>
</dbReference>
<dbReference type="InterPro" id="IPR004843">
    <property type="entry name" value="Calcineurin-like_PHP"/>
</dbReference>
<accession>A0A0A1VVV2</accession>
<dbReference type="PANTHER" id="PTHR42988">
    <property type="entry name" value="PHOSPHOHYDROLASE"/>
    <property type="match status" value="1"/>
</dbReference>
<dbReference type="AlphaFoldDB" id="A0A0A1VVV2"/>
<evidence type="ECO:0000256" key="3">
    <source>
        <dbReference type="ARBA" id="ARBA00023004"/>
    </source>
</evidence>
<feature type="domain" description="Calcineurin-like phosphoesterase" evidence="5">
    <location>
        <begin position="3"/>
        <end position="220"/>
    </location>
</feature>
<dbReference type="GO" id="GO:0046872">
    <property type="term" value="F:metal ion binding"/>
    <property type="evidence" value="ECO:0007669"/>
    <property type="project" value="UniProtKB-KW"/>
</dbReference>
<dbReference type="Gene3D" id="3.60.21.10">
    <property type="match status" value="1"/>
</dbReference>
<proteinExistence type="inferred from homology"/>
<dbReference type="GO" id="GO:0016787">
    <property type="term" value="F:hydrolase activity"/>
    <property type="evidence" value="ECO:0007669"/>
    <property type="project" value="UniProtKB-KW"/>
</dbReference>
<evidence type="ECO:0000256" key="4">
    <source>
        <dbReference type="ARBA" id="ARBA00025742"/>
    </source>
</evidence>